<evidence type="ECO:0000256" key="5">
    <source>
        <dbReference type="ARBA" id="ARBA00023163"/>
    </source>
</evidence>
<evidence type="ECO:0000256" key="4">
    <source>
        <dbReference type="ARBA" id="ARBA00023125"/>
    </source>
</evidence>
<dbReference type="InterPro" id="IPR051089">
    <property type="entry name" value="prtT"/>
</dbReference>
<evidence type="ECO:0000256" key="3">
    <source>
        <dbReference type="ARBA" id="ARBA00023015"/>
    </source>
</evidence>
<dbReference type="InterPro" id="IPR001138">
    <property type="entry name" value="Zn2Cys6_DnaBD"/>
</dbReference>
<keyword evidence="5" id="KW-0804">Transcription</keyword>
<dbReference type="SUPFAM" id="SSF57701">
    <property type="entry name" value="Zn2/Cys6 DNA-binding domain"/>
    <property type="match status" value="1"/>
</dbReference>
<dbReference type="SMART" id="SM00906">
    <property type="entry name" value="Fungal_trans"/>
    <property type="match status" value="1"/>
</dbReference>
<evidence type="ECO:0000256" key="2">
    <source>
        <dbReference type="ARBA" id="ARBA00022723"/>
    </source>
</evidence>
<dbReference type="eggNOG" id="ENOG502QW6D">
    <property type="taxonomic scope" value="Eukaryota"/>
</dbReference>
<dbReference type="GO" id="GO:0000976">
    <property type="term" value="F:transcription cis-regulatory region binding"/>
    <property type="evidence" value="ECO:0007669"/>
    <property type="project" value="TreeGrafter"/>
</dbReference>
<evidence type="ECO:0000313" key="10">
    <source>
        <dbReference type="EMBL" id="CCE80709.1"/>
    </source>
</evidence>
<gene>
    <name evidence="10" type="primary">Piso0_003037</name>
    <name evidence="9" type="ORF">GNLVRS01_PISO0G03504g</name>
    <name evidence="10" type="ORF">GNLVRS01_PISO0H03505g</name>
</gene>
<dbReference type="EMBL" id="FO082053">
    <property type="protein sequence ID" value="CCE79944.1"/>
    <property type="molecule type" value="Genomic_DNA"/>
</dbReference>
<feature type="domain" description="Zn(2)-C6 fungal-type" evidence="8">
    <location>
        <begin position="31"/>
        <end position="64"/>
    </location>
</feature>
<reference evidence="10" key="1">
    <citation type="submission" date="2011-10" db="EMBL/GenBank/DDBJ databases">
        <authorList>
            <person name="Genoscope - CEA"/>
        </authorList>
    </citation>
    <scope>NUCLEOTIDE SEQUENCE</scope>
</reference>
<feature type="compositionally biased region" description="Polar residues" evidence="7">
    <location>
        <begin position="200"/>
        <end position="238"/>
    </location>
</feature>
<dbReference type="OrthoDB" id="4060227at2759"/>
<dbReference type="PROSITE" id="PS00463">
    <property type="entry name" value="ZN2_CY6_FUNGAL_1"/>
    <property type="match status" value="1"/>
</dbReference>
<dbReference type="Proteomes" id="UP000005222">
    <property type="component" value="Chromosome H"/>
</dbReference>
<dbReference type="GO" id="GO:0006351">
    <property type="term" value="P:DNA-templated transcription"/>
    <property type="evidence" value="ECO:0007669"/>
    <property type="project" value="InterPro"/>
</dbReference>
<dbReference type="STRING" id="559304.G8YH07"/>
<dbReference type="PANTHER" id="PTHR31845:SF17">
    <property type="entry name" value="ZN(II)2CYS6 TRANSCRIPTION FACTOR (EUROFUNG)"/>
    <property type="match status" value="1"/>
</dbReference>
<dbReference type="AlphaFoldDB" id="G8YH07"/>
<keyword evidence="4" id="KW-0238">DNA-binding</keyword>
<dbReference type="GO" id="GO:0000981">
    <property type="term" value="F:DNA-binding transcription factor activity, RNA polymerase II-specific"/>
    <property type="evidence" value="ECO:0007669"/>
    <property type="project" value="InterPro"/>
</dbReference>
<dbReference type="GO" id="GO:0008270">
    <property type="term" value="F:zinc ion binding"/>
    <property type="evidence" value="ECO:0007669"/>
    <property type="project" value="InterPro"/>
</dbReference>
<proteinExistence type="predicted"/>
<dbReference type="InterPro" id="IPR036864">
    <property type="entry name" value="Zn2-C6_fun-type_DNA-bd_sf"/>
</dbReference>
<dbReference type="InParanoid" id="G8YH07"/>
<evidence type="ECO:0000256" key="6">
    <source>
        <dbReference type="ARBA" id="ARBA00023242"/>
    </source>
</evidence>
<comment type="subcellular location">
    <subcellularLocation>
        <location evidence="1">Nucleus</location>
    </subcellularLocation>
</comment>
<dbReference type="CDD" id="cd00067">
    <property type="entry name" value="GAL4"/>
    <property type="match status" value="1"/>
</dbReference>
<accession>G8YH07</accession>
<evidence type="ECO:0000256" key="1">
    <source>
        <dbReference type="ARBA" id="ARBA00004123"/>
    </source>
</evidence>
<evidence type="ECO:0000259" key="8">
    <source>
        <dbReference type="PROSITE" id="PS50048"/>
    </source>
</evidence>
<keyword evidence="11" id="KW-1185">Reference proteome</keyword>
<dbReference type="EMBL" id="FO082052">
    <property type="protein sequence ID" value="CCE80709.1"/>
    <property type="molecule type" value="Genomic_DNA"/>
</dbReference>
<keyword evidence="6" id="KW-0539">Nucleus</keyword>
<evidence type="ECO:0000313" key="11">
    <source>
        <dbReference type="Proteomes" id="UP000005222"/>
    </source>
</evidence>
<sequence length="819" mass="91964">MFSLLVFESSSKVYLPDDCLIIMAKEKRTKPCFNCKKSKVKCIYTNTLPCERCIKSGQALSCHFVPKLPSLKLTQVPPGHESQESVMRNKSGGGNVGIMVEKDMSLPPINPLTRLPPASSNILPSNYVGYSQDRNSHGVQILPNLMPDAGDSSYVSWKNQIESSISMLDSKLGDLANLIRNNQQSLGNSRNDHDVEARYRSSNAVVTPRNNSPNTTASVSPQSAAESTGYESDSSKTLPGTRKRKLTSAHDEDSKKSKSSNSDEYEYNRNPDDFRKGFLTIDQAKDLFKFFVTHISPQLFGFEISKFNVDTIWQNSPILICAICAIASIHHPDEALRAKSHLLNKYLHTLCSNLLYQGRPRSYIEGFNSIVALVLCSFWLSNAQMFTGLAFQLAKEIGLNKPNSKAGGFSKNEVSEKDRLKLWYLLYILDGQQSLTFSRQPVIDSQDYTLKNSRKMLLEEKSSIAPAENKKTITNAEDTNDNANNKVSKSNFYEESLRKEQFTDMCLVSQVEYNQALDEAFKGDAWDLLAPSSFGIPSKTNLELDRWMVSWAVLLSPFSSGAVWSSKSTLIYYNFAKMHINSSAVRQLQMESSNDSDMFPKWNKKVLTSHRPQSPRTEVHVDDDGADDDEFLSNKEIISEDEATVSASIAINAARTVLNSVLNDQDILNNLKYVPVHIHLMLYYAALLLINHPLVSSDKNIQFSDEEYFTKVVDNLKTVKNLQGKIYQNSPTDIQFGKRFINSLDDLIQEKAMKIRKEILENTTVNPAVKRKLENDIQLILKIHPLENSLGFASFSDFESRSTSPDKIAAWPGSNHGHP</sequence>
<dbReference type="PROSITE" id="PS50048">
    <property type="entry name" value="ZN2_CY6_FUNGAL_2"/>
    <property type="match status" value="1"/>
</dbReference>
<dbReference type="Pfam" id="PF04082">
    <property type="entry name" value="Fungal_trans"/>
    <property type="match status" value="1"/>
</dbReference>
<organism evidence="10 11">
    <name type="scientific">Pichia sorbitophila (strain ATCC MYA-4447 / BCRC 22081 / CBS 7064 / NBRC 10061 / NRRL Y-12695)</name>
    <name type="common">Hybrid yeast</name>
    <dbReference type="NCBI Taxonomy" id="559304"/>
    <lineage>
        <taxon>Eukaryota</taxon>
        <taxon>Fungi</taxon>
        <taxon>Dikarya</taxon>
        <taxon>Ascomycota</taxon>
        <taxon>Saccharomycotina</taxon>
        <taxon>Pichiomycetes</taxon>
        <taxon>Debaryomycetaceae</taxon>
        <taxon>Millerozyma</taxon>
    </lineage>
</organism>
<evidence type="ECO:0000313" key="9">
    <source>
        <dbReference type="EMBL" id="CCE79944.1"/>
    </source>
</evidence>
<feature type="region of interest" description="Disordered" evidence="7">
    <location>
        <begin position="200"/>
        <end position="268"/>
    </location>
</feature>
<protein>
    <submittedName>
        <fullName evidence="10">Piso0_003037 protein</fullName>
    </submittedName>
</protein>
<dbReference type="InterPro" id="IPR007219">
    <property type="entry name" value="XnlR_reg_dom"/>
</dbReference>
<keyword evidence="3" id="KW-0805">Transcription regulation</keyword>
<dbReference type="PANTHER" id="PTHR31845">
    <property type="entry name" value="FINGER DOMAIN PROTEIN, PUTATIVE-RELATED"/>
    <property type="match status" value="1"/>
</dbReference>
<name>G8YH07_PICSO</name>
<dbReference type="HOGENOM" id="CLU_009418_0_0_1"/>
<reference evidence="11" key="2">
    <citation type="journal article" date="2012" name="G3 (Bethesda)">
        <title>Pichia sorbitophila, an interspecies yeast hybrid reveals early steps of genome resolution following polyploidization.</title>
        <authorList>
            <person name="Leh Louis V."/>
            <person name="Despons L."/>
            <person name="Friedrich A."/>
            <person name="Martin T."/>
            <person name="Durrens P."/>
            <person name="Casaregola S."/>
            <person name="Neuveglise C."/>
            <person name="Fairhead C."/>
            <person name="Marck C."/>
            <person name="Cruz J.A."/>
            <person name="Straub M.L."/>
            <person name="Kugler V."/>
            <person name="Sacerdot C."/>
            <person name="Uzunov Z."/>
            <person name="Thierry A."/>
            <person name="Weiss S."/>
            <person name="Bleykasten C."/>
            <person name="De Montigny J."/>
            <person name="Jacques N."/>
            <person name="Jung P."/>
            <person name="Lemaire M."/>
            <person name="Mallet S."/>
            <person name="Morel G."/>
            <person name="Richard G.F."/>
            <person name="Sarkar A."/>
            <person name="Savel G."/>
            <person name="Schacherer J."/>
            <person name="Seret M.L."/>
            <person name="Talla E."/>
            <person name="Samson G."/>
            <person name="Jubin C."/>
            <person name="Poulain J."/>
            <person name="Vacherie B."/>
            <person name="Barbe V."/>
            <person name="Pelletier E."/>
            <person name="Sherman D.J."/>
            <person name="Westhof E."/>
            <person name="Weissenbach J."/>
            <person name="Baret P.V."/>
            <person name="Wincker P."/>
            <person name="Gaillardin C."/>
            <person name="Dujon B."/>
            <person name="Souciet J.L."/>
        </authorList>
    </citation>
    <scope>NUCLEOTIDE SEQUENCE [LARGE SCALE GENOMIC DNA]</scope>
    <source>
        <strain evidence="11">ATCC MYA-4447 / BCRC 22081 / CBS 7064 / NBRC 10061 / NRRL Y-12695</strain>
    </source>
</reference>
<keyword evidence="2" id="KW-0479">Metal-binding</keyword>
<dbReference type="SMART" id="SM00066">
    <property type="entry name" value="GAL4"/>
    <property type="match status" value="1"/>
</dbReference>
<dbReference type="CDD" id="cd12148">
    <property type="entry name" value="fungal_TF_MHR"/>
    <property type="match status" value="1"/>
</dbReference>
<dbReference type="Proteomes" id="UP000005222">
    <property type="component" value="Chromosome G"/>
</dbReference>
<evidence type="ECO:0000256" key="7">
    <source>
        <dbReference type="SAM" id="MobiDB-lite"/>
    </source>
</evidence>
<dbReference type="GO" id="GO:0005634">
    <property type="term" value="C:nucleus"/>
    <property type="evidence" value="ECO:0007669"/>
    <property type="project" value="UniProtKB-SubCell"/>
</dbReference>